<dbReference type="SUPFAM" id="SSF48592">
    <property type="entry name" value="GroEL equatorial domain-like"/>
    <property type="match status" value="1"/>
</dbReference>
<keyword evidence="3 5" id="KW-0067">ATP-binding</keyword>
<keyword evidence="7" id="KW-1185">Reference proteome</keyword>
<dbReference type="Proteomes" id="UP001141327">
    <property type="component" value="Unassembled WGS sequence"/>
</dbReference>
<evidence type="ECO:0000313" key="7">
    <source>
        <dbReference type="Proteomes" id="UP001141327"/>
    </source>
</evidence>
<evidence type="ECO:0000256" key="3">
    <source>
        <dbReference type="ARBA" id="ARBA00022840"/>
    </source>
</evidence>
<dbReference type="EMBL" id="JAPMOS010000030">
    <property type="protein sequence ID" value="KAJ4458364.1"/>
    <property type="molecule type" value="Genomic_DNA"/>
</dbReference>
<dbReference type="PRINTS" id="PR00304">
    <property type="entry name" value="TCOMPLEXTCP1"/>
</dbReference>
<dbReference type="Pfam" id="PF00118">
    <property type="entry name" value="Cpn60_TCP1"/>
    <property type="match status" value="1"/>
</dbReference>
<dbReference type="Gene3D" id="3.30.260.10">
    <property type="entry name" value="TCP-1-like chaperonin intermediate domain"/>
    <property type="match status" value="1"/>
</dbReference>
<evidence type="ECO:0000256" key="1">
    <source>
        <dbReference type="ARBA" id="ARBA00008020"/>
    </source>
</evidence>
<dbReference type="InterPro" id="IPR002194">
    <property type="entry name" value="Chaperonin_TCP-1_CS"/>
</dbReference>
<dbReference type="PROSITE" id="PS00750">
    <property type="entry name" value="TCP1_1"/>
    <property type="match status" value="1"/>
</dbReference>
<dbReference type="PROSITE" id="PS00751">
    <property type="entry name" value="TCP1_2"/>
    <property type="match status" value="1"/>
</dbReference>
<name>A0ABQ8UGI0_9EUKA</name>
<keyword evidence="2 5" id="KW-0547">Nucleotide-binding</keyword>
<dbReference type="NCBIfam" id="NF041083">
    <property type="entry name" value="thermosome_beta"/>
    <property type="match status" value="1"/>
</dbReference>
<dbReference type="SUPFAM" id="SSF54849">
    <property type="entry name" value="GroEL-intermediate domain like"/>
    <property type="match status" value="1"/>
</dbReference>
<dbReference type="Gene3D" id="1.10.560.10">
    <property type="entry name" value="GroEL-like equatorial domain"/>
    <property type="match status" value="1"/>
</dbReference>
<dbReference type="InterPro" id="IPR027409">
    <property type="entry name" value="GroEL-like_apical_dom_sf"/>
</dbReference>
<evidence type="ECO:0000256" key="5">
    <source>
        <dbReference type="RuleBase" id="RU004187"/>
    </source>
</evidence>
<dbReference type="SUPFAM" id="SSF52029">
    <property type="entry name" value="GroEL apical domain-like"/>
    <property type="match status" value="1"/>
</dbReference>
<accession>A0ABQ8UGI0</accession>
<sequence>MGNQLPAGVIQYKYPLQNPPLPLAWPQYVSDCGIRSVRLSPSTWNLNFKGHVVQWTGLLTFKSNVEAKFLMNPTECKMSNNEVTLDIPPKFLPQTFSWVQNSLLTFKGRIKKQGNTLNHHLEIVDPAEPFEPALDWNTYVFHCGSGAQEAHHKRWNQFYHNQVVSWHAKILTMTQMTKKTSDPTSAAPALDVELQMVPPSEDTVHLIVPVSLLAGFTPIARNVQACGDYLHFHATMADRQVTANSTRTELRFLSFCAPSEGDQSYLMMPMGAQNMAMMQAYQAGIQAGAAAVMGMSPSAPTGPMAPQMQMQASPQMQMAPQMQVPMTTTSPGMTLTPTYAAPVATTAPGLYPSLPTAPPAPATTAPAPSAGMQITMGTGASQGPSGVMMTPAAMPPPSQIQKAKAEWLCPTAVANILKSSLGPSGLDKMIVDNVGDVTISNDGATILRQLDVQHPAAKVLCELSELQDKEVGDGTTSVVIYTAELLKNALELVQAHIHPNSVILGYKKALRWAQRYITEHLTFPVAQLGPDTLLNIARTTLSSKTVSADINYFSNLCVEAVRSVQTAKADAPGQFEYPIKAINILKAHGRSMNESVLVPGICLPMARAAQGMPRVVRPAKIALLDFGLQRMRMRMGIQVEVTDPMQLEAVREQSEVAVVRKRLEMIFQTGCNVILCTGGIDDLCLKPFVEANAIGVRRVNKDTLRHIAKATGGQVLLNLSNLEGEETFDAACLGEAEEVSEERVADDDCIFIKGCKTTRACSLLLRGPNDYMLDEMERSLHDALCALKRTLESDEVVVGGGAVDGALNIALEKYATTLSSREQLAISAFARSLLVIPKTLAVNAALDATELVARLRAAHALSQQPDTKTPELKWSGLNLVTGDVINNLAAGVLEPAMTKQKALQFATDAAVAILRVDDHFKLEPEPQQQGGPQ</sequence>
<dbReference type="InterPro" id="IPR002423">
    <property type="entry name" value="Cpn60/GroEL/TCP-1"/>
</dbReference>
<reference evidence="6" key="1">
    <citation type="journal article" date="2022" name="bioRxiv">
        <title>Genomics of Preaxostyla Flagellates Illuminates Evolutionary Transitions and the Path Towards Mitochondrial Loss.</title>
        <authorList>
            <person name="Novak L.V.F."/>
            <person name="Treitli S.C."/>
            <person name="Pyrih J."/>
            <person name="Halakuc P."/>
            <person name="Pipaliya S.V."/>
            <person name="Vacek V."/>
            <person name="Brzon O."/>
            <person name="Soukal P."/>
            <person name="Eme L."/>
            <person name="Dacks J.B."/>
            <person name="Karnkowska A."/>
            <person name="Elias M."/>
            <person name="Hampl V."/>
        </authorList>
    </citation>
    <scope>NUCLEOTIDE SEQUENCE</scope>
    <source>
        <strain evidence="6">RCP-MX</strain>
    </source>
</reference>
<dbReference type="InterPro" id="IPR054827">
    <property type="entry name" value="thermosome_alpha"/>
</dbReference>
<organism evidence="6 7">
    <name type="scientific">Paratrimastix pyriformis</name>
    <dbReference type="NCBI Taxonomy" id="342808"/>
    <lineage>
        <taxon>Eukaryota</taxon>
        <taxon>Metamonada</taxon>
        <taxon>Preaxostyla</taxon>
        <taxon>Paratrimastigidae</taxon>
        <taxon>Paratrimastix</taxon>
    </lineage>
</organism>
<dbReference type="Gene3D" id="3.50.7.10">
    <property type="entry name" value="GroEL"/>
    <property type="match status" value="1"/>
</dbReference>
<proteinExistence type="inferred from homology"/>
<evidence type="ECO:0000256" key="2">
    <source>
        <dbReference type="ARBA" id="ARBA00022741"/>
    </source>
</evidence>
<keyword evidence="4 5" id="KW-0143">Chaperone</keyword>
<dbReference type="InterPro" id="IPR027410">
    <property type="entry name" value="TCP-1-like_intermed_sf"/>
</dbReference>
<comment type="similarity">
    <text evidence="1 5">Belongs to the TCP-1 chaperonin family.</text>
</comment>
<dbReference type="InterPro" id="IPR027413">
    <property type="entry name" value="GROEL-like_equatorial_sf"/>
</dbReference>
<gene>
    <name evidence="6" type="ORF">PAPYR_5916</name>
</gene>
<evidence type="ECO:0000313" key="6">
    <source>
        <dbReference type="EMBL" id="KAJ4458364.1"/>
    </source>
</evidence>
<comment type="caution">
    <text evidence="6">The sequence shown here is derived from an EMBL/GenBank/DDBJ whole genome shotgun (WGS) entry which is preliminary data.</text>
</comment>
<dbReference type="InterPro" id="IPR017998">
    <property type="entry name" value="Chaperone_TCP-1"/>
</dbReference>
<dbReference type="NCBIfam" id="NF041082">
    <property type="entry name" value="thermosome_alpha"/>
    <property type="match status" value="1"/>
</dbReference>
<dbReference type="PANTHER" id="PTHR11353">
    <property type="entry name" value="CHAPERONIN"/>
    <property type="match status" value="1"/>
</dbReference>
<evidence type="ECO:0000256" key="4">
    <source>
        <dbReference type="ARBA" id="ARBA00023186"/>
    </source>
</evidence>
<protein>
    <submittedName>
        <fullName evidence="6">T-complex protein 1 subunit alpha</fullName>
    </submittedName>
</protein>
<dbReference type="PROSITE" id="PS00995">
    <property type="entry name" value="TCP1_3"/>
    <property type="match status" value="1"/>
</dbReference>
<dbReference type="InterPro" id="IPR053374">
    <property type="entry name" value="TCP-1_chaperonin"/>
</dbReference>